<gene>
    <name evidence="1" type="ORF">IW261DRAFT_1445535</name>
</gene>
<sequence>MAAHQTRAVITALHLVLPSSSELGDISLIRITPQWAINNSDNKIPQVQLIFGKCSGMKSKEEKCATRESVEVSLLAGKQEGNCI</sequence>
<name>A0AA39UKT9_9AGAR</name>
<dbReference type="Proteomes" id="UP001175227">
    <property type="component" value="Unassembled WGS sequence"/>
</dbReference>
<proteinExistence type="predicted"/>
<keyword evidence="2" id="KW-1185">Reference proteome</keyword>
<reference evidence="1" key="1">
    <citation type="submission" date="2023-06" db="EMBL/GenBank/DDBJ databases">
        <authorList>
            <consortium name="Lawrence Berkeley National Laboratory"/>
            <person name="Ahrendt S."/>
            <person name="Sahu N."/>
            <person name="Indic B."/>
            <person name="Wong-Bajracharya J."/>
            <person name="Merenyi Z."/>
            <person name="Ke H.-M."/>
            <person name="Monk M."/>
            <person name="Kocsube S."/>
            <person name="Drula E."/>
            <person name="Lipzen A."/>
            <person name="Balint B."/>
            <person name="Henrissat B."/>
            <person name="Andreopoulos B."/>
            <person name="Martin F.M."/>
            <person name="Harder C.B."/>
            <person name="Rigling D."/>
            <person name="Ford K.L."/>
            <person name="Foster G.D."/>
            <person name="Pangilinan J."/>
            <person name="Papanicolaou A."/>
            <person name="Barry K."/>
            <person name="LaButti K."/>
            <person name="Viragh M."/>
            <person name="Koriabine M."/>
            <person name="Yan M."/>
            <person name="Riley R."/>
            <person name="Champramary S."/>
            <person name="Plett K.L."/>
            <person name="Tsai I.J."/>
            <person name="Slot J."/>
            <person name="Sipos G."/>
            <person name="Plett J."/>
            <person name="Nagy L.G."/>
            <person name="Grigoriev I.V."/>
        </authorList>
    </citation>
    <scope>NUCLEOTIDE SEQUENCE</scope>
    <source>
        <strain evidence="1">ICMP 16352</strain>
    </source>
</reference>
<protein>
    <submittedName>
        <fullName evidence="1">Uncharacterized protein</fullName>
    </submittedName>
</protein>
<organism evidence="1 2">
    <name type="scientific">Armillaria novae-zelandiae</name>
    <dbReference type="NCBI Taxonomy" id="153914"/>
    <lineage>
        <taxon>Eukaryota</taxon>
        <taxon>Fungi</taxon>
        <taxon>Dikarya</taxon>
        <taxon>Basidiomycota</taxon>
        <taxon>Agaricomycotina</taxon>
        <taxon>Agaricomycetes</taxon>
        <taxon>Agaricomycetidae</taxon>
        <taxon>Agaricales</taxon>
        <taxon>Marasmiineae</taxon>
        <taxon>Physalacriaceae</taxon>
        <taxon>Armillaria</taxon>
    </lineage>
</organism>
<dbReference type="EMBL" id="JAUEPR010000003">
    <property type="protein sequence ID" value="KAK0487064.1"/>
    <property type="molecule type" value="Genomic_DNA"/>
</dbReference>
<evidence type="ECO:0000313" key="2">
    <source>
        <dbReference type="Proteomes" id="UP001175227"/>
    </source>
</evidence>
<accession>A0AA39UKT9</accession>
<feature type="non-terminal residue" evidence="1">
    <location>
        <position position="1"/>
    </location>
</feature>
<evidence type="ECO:0000313" key="1">
    <source>
        <dbReference type="EMBL" id="KAK0487064.1"/>
    </source>
</evidence>
<comment type="caution">
    <text evidence="1">The sequence shown here is derived from an EMBL/GenBank/DDBJ whole genome shotgun (WGS) entry which is preliminary data.</text>
</comment>
<dbReference type="AlphaFoldDB" id="A0AA39UKT9"/>